<feature type="compositionally biased region" description="Basic and acidic residues" evidence="1">
    <location>
        <begin position="50"/>
        <end position="73"/>
    </location>
</feature>
<protein>
    <submittedName>
        <fullName evidence="2">Uncharacterized protein</fullName>
    </submittedName>
</protein>
<dbReference type="EMBL" id="BTSY01000003">
    <property type="protein sequence ID" value="GMT19184.1"/>
    <property type="molecule type" value="Genomic_DNA"/>
</dbReference>
<accession>A0AAV5VLC7</accession>
<dbReference type="AlphaFoldDB" id="A0AAV5VLC7"/>
<keyword evidence="3" id="KW-1185">Reference proteome</keyword>
<evidence type="ECO:0000313" key="2">
    <source>
        <dbReference type="EMBL" id="GMT19184.1"/>
    </source>
</evidence>
<dbReference type="Proteomes" id="UP001432322">
    <property type="component" value="Unassembled WGS sequence"/>
</dbReference>
<comment type="caution">
    <text evidence="2">The sequence shown here is derived from an EMBL/GenBank/DDBJ whole genome shotgun (WGS) entry which is preliminary data.</text>
</comment>
<feature type="compositionally biased region" description="Basic and acidic residues" evidence="1">
    <location>
        <begin position="14"/>
        <end position="27"/>
    </location>
</feature>
<organism evidence="2 3">
    <name type="scientific">Pristionchus fissidentatus</name>
    <dbReference type="NCBI Taxonomy" id="1538716"/>
    <lineage>
        <taxon>Eukaryota</taxon>
        <taxon>Metazoa</taxon>
        <taxon>Ecdysozoa</taxon>
        <taxon>Nematoda</taxon>
        <taxon>Chromadorea</taxon>
        <taxon>Rhabditida</taxon>
        <taxon>Rhabditina</taxon>
        <taxon>Diplogasteromorpha</taxon>
        <taxon>Diplogasteroidea</taxon>
        <taxon>Neodiplogasteridae</taxon>
        <taxon>Pristionchus</taxon>
    </lineage>
</organism>
<proteinExistence type="predicted"/>
<evidence type="ECO:0000256" key="1">
    <source>
        <dbReference type="SAM" id="MobiDB-lite"/>
    </source>
</evidence>
<reference evidence="2" key="1">
    <citation type="submission" date="2023-10" db="EMBL/GenBank/DDBJ databases">
        <title>Genome assembly of Pristionchus species.</title>
        <authorList>
            <person name="Yoshida K."/>
            <person name="Sommer R.J."/>
        </authorList>
    </citation>
    <scope>NUCLEOTIDE SEQUENCE</scope>
    <source>
        <strain evidence="2">RS5133</strain>
    </source>
</reference>
<feature type="region of interest" description="Disordered" evidence="1">
    <location>
        <begin position="1"/>
        <end position="73"/>
    </location>
</feature>
<evidence type="ECO:0000313" key="3">
    <source>
        <dbReference type="Proteomes" id="UP001432322"/>
    </source>
</evidence>
<sequence length="203" mass="23630">MRDRLEVPLRSSIRKNEIRHEDRHVTFDEMSSGGANNMEKKSKTKQSKQGAERKRNTVSEKEQSKKQKKNEIVTRVQEGREEVVAAEEFMRKTERKVSEMKQNSALRFKNLGMLIRQVPQVEERKHKLRMDWSEIEKNSRVIEEAKDLANLEQAIDDYEEFVTVLVSELDSVTSKLDSLEESNGDLNEMLPLLSHLLTACNIE</sequence>
<gene>
    <name evidence="2" type="ORF">PFISCL1PPCAC_10481</name>
</gene>
<name>A0AAV5VLC7_9BILA</name>